<dbReference type="Pfam" id="PF00011">
    <property type="entry name" value="HSP20"/>
    <property type="match status" value="1"/>
</dbReference>
<reference evidence="2" key="1">
    <citation type="journal article" date="2021" name="Microb. Physiol.">
        <title>Proteogenomic Insights into the Physiology of Marine, Sulfate-Reducing, Filamentous Desulfonema limicola and Desulfonema magnum.</title>
        <authorList>
            <person name="Schnaars V."/>
            <person name="Wohlbrand L."/>
            <person name="Scheve S."/>
            <person name="Hinrichs C."/>
            <person name="Reinhardt R."/>
            <person name="Rabus R."/>
        </authorList>
    </citation>
    <scope>NUCLEOTIDE SEQUENCE</scope>
    <source>
        <strain evidence="2">5ac10</strain>
    </source>
</reference>
<gene>
    <name evidence="2" type="ORF">dnl_24270</name>
</gene>
<dbReference type="AlphaFoldDB" id="A0A975B784"/>
<protein>
    <submittedName>
        <fullName evidence="2">Heat shock protein, Hsp 20 family</fullName>
    </submittedName>
</protein>
<evidence type="ECO:0000313" key="3">
    <source>
        <dbReference type="Proteomes" id="UP000663720"/>
    </source>
</evidence>
<dbReference type="SUPFAM" id="SSF49764">
    <property type="entry name" value="HSP20-like chaperones"/>
    <property type="match status" value="1"/>
</dbReference>
<feature type="domain" description="SHSP" evidence="1">
    <location>
        <begin position="3"/>
        <end position="41"/>
    </location>
</feature>
<dbReference type="KEGG" id="dli:dnl_24270"/>
<evidence type="ECO:0000259" key="1">
    <source>
        <dbReference type="Pfam" id="PF00011"/>
    </source>
</evidence>
<sequence>MIIELPAEVDEEKIDASYKKGVLKVVLNKTKESRVKSIKVNAG</sequence>
<name>A0A975B784_9BACT</name>
<dbReference type="Proteomes" id="UP000663720">
    <property type="component" value="Chromosome"/>
</dbReference>
<accession>A0A975B784</accession>
<keyword evidence="2" id="KW-0346">Stress response</keyword>
<dbReference type="InterPro" id="IPR008978">
    <property type="entry name" value="HSP20-like_chaperone"/>
</dbReference>
<dbReference type="InterPro" id="IPR002068">
    <property type="entry name" value="A-crystallin/Hsp20_dom"/>
</dbReference>
<dbReference type="CDD" id="cd06464">
    <property type="entry name" value="ACD_sHsps-like"/>
    <property type="match status" value="1"/>
</dbReference>
<dbReference type="Gene3D" id="2.60.40.790">
    <property type="match status" value="1"/>
</dbReference>
<organism evidence="2 3">
    <name type="scientific">Desulfonema limicola</name>
    <dbReference type="NCBI Taxonomy" id="45656"/>
    <lineage>
        <taxon>Bacteria</taxon>
        <taxon>Pseudomonadati</taxon>
        <taxon>Thermodesulfobacteriota</taxon>
        <taxon>Desulfobacteria</taxon>
        <taxon>Desulfobacterales</taxon>
        <taxon>Desulfococcaceae</taxon>
        <taxon>Desulfonema</taxon>
    </lineage>
</organism>
<evidence type="ECO:0000313" key="2">
    <source>
        <dbReference type="EMBL" id="QTA80137.1"/>
    </source>
</evidence>
<proteinExistence type="predicted"/>
<dbReference type="EMBL" id="CP061799">
    <property type="protein sequence ID" value="QTA80137.1"/>
    <property type="molecule type" value="Genomic_DNA"/>
</dbReference>
<keyword evidence="3" id="KW-1185">Reference proteome</keyword>